<feature type="domain" description="HTH lysR-type" evidence="5">
    <location>
        <begin position="4"/>
        <end position="61"/>
    </location>
</feature>
<evidence type="ECO:0000256" key="2">
    <source>
        <dbReference type="ARBA" id="ARBA00023015"/>
    </source>
</evidence>
<gene>
    <name evidence="6" type="ORF">HFP15_07550</name>
</gene>
<dbReference type="Pfam" id="PF03466">
    <property type="entry name" value="LysR_substrate"/>
    <property type="match status" value="1"/>
</dbReference>
<dbReference type="InterPro" id="IPR005119">
    <property type="entry name" value="LysR_subst-bd"/>
</dbReference>
<dbReference type="Gene3D" id="3.40.190.290">
    <property type="match status" value="1"/>
</dbReference>
<proteinExistence type="inferred from homology"/>
<dbReference type="CDD" id="cd08436">
    <property type="entry name" value="PBP2_LTTR_like_3"/>
    <property type="match status" value="1"/>
</dbReference>
<evidence type="ECO:0000256" key="1">
    <source>
        <dbReference type="ARBA" id="ARBA00009437"/>
    </source>
</evidence>
<dbReference type="Pfam" id="PF00126">
    <property type="entry name" value="HTH_1"/>
    <property type="match status" value="1"/>
</dbReference>
<dbReference type="InterPro" id="IPR000847">
    <property type="entry name" value="LysR_HTH_N"/>
</dbReference>
<dbReference type="InterPro" id="IPR036390">
    <property type="entry name" value="WH_DNA-bd_sf"/>
</dbReference>
<dbReference type="InterPro" id="IPR050950">
    <property type="entry name" value="HTH-type_LysR_regulators"/>
</dbReference>
<keyword evidence="7" id="KW-1185">Reference proteome</keyword>
<dbReference type="SUPFAM" id="SSF46785">
    <property type="entry name" value="Winged helix' DNA-binding domain"/>
    <property type="match status" value="1"/>
</dbReference>
<dbReference type="PANTHER" id="PTHR30419">
    <property type="entry name" value="HTH-TYPE TRANSCRIPTIONAL REGULATOR YBHD"/>
    <property type="match status" value="1"/>
</dbReference>
<comment type="similarity">
    <text evidence="1">Belongs to the LysR transcriptional regulatory family.</text>
</comment>
<evidence type="ECO:0000259" key="5">
    <source>
        <dbReference type="PROSITE" id="PS50931"/>
    </source>
</evidence>
<dbReference type="PROSITE" id="PS50931">
    <property type="entry name" value="HTH_LYSR"/>
    <property type="match status" value="1"/>
</dbReference>
<evidence type="ECO:0000313" key="7">
    <source>
        <dbReference type="Proteomes" id="UP000715441"/>
    </source>
</evidence>
<dbReference type="SUPFAM" id="SSF53850">
    <property type="entry name" value="Periplasmic binding protein-like II"/>
    <property type="match status" value="1"/>
</dbReference>
<protein>
    <submittedName>
        <fullName evidence="6">LysR family transcriptional regulator</fullName>
    </submittedName>
</protein>
<comment type="caution">
    <text evidence="6">The sequence shown here is derived from an EMBL/GenBank/DDBJ whole genome shotgun (WGS) entry which is preliminary data.</text>
</comment>
<reference evidence="6 7" key="1">
    <citation type="submission" date="2020-04" db="EMBL/GenBank/DDBJ databases">
        <title>Novel species.</title>
        <authorList>
            <person name="Teo W.F.A."/>
            <person name="Lipun K."/>
            <person name="Srisuk N."/>
            <person name="Duangmal K."/>
        </authorList>
    </citation>
    <scope>NUCLEOTIDE SEQUENCE [LARGE SCALE GENOMIC DNA]</scope>
    <source>
        <strain evidence="6 7">K13G38</strain>
    </source>
</reference>
<dbReference type="EMBL" id="JAAXLS010000003">
    <property type="protein sequence ID" value="NKQ52734.1"/>
    <property type="molecule type" value="Genomic_DNA"/>
</dbReference>
<dbReference type="InterPro" id="IPR036388">
    <property type="entry name" value="WH-like_DNA-bd_sf"/>
</dbReference>
<accession>A0ABX1J181</accession>
<organism evidence="6 7">
    <name type="scientific">Amycolatopsis acididurans</name>
    <dbReference type="NCBI Taxonomy" id="2724524"/>
    <lineage>
        <taxon>Bacteria</taxon>
        <taxon>Bacillati</taxon>
        <taxon>Actinomycetota</taxon>
        <taxon>Actinomycetes</taxon>
        <taxon>Pseudonocardiales</taxon>
        <taxon>Pseudonocardiaceae</taxon>
        <taxon>Amycolatopsis</taxon>
    </lineage>
</organism>
<keyword evidence="4" id="KW-0804">Transcription</keyword>
<evidence type="ECO:0000256" key="4">
    <source>
        <dbReference type="ARBA" id="ARBA00023163"/>
    </source>
</evidence>
<keyword evidence="2" id="KW-0805">Transcription regulation</keyword>
<dbReference type="PRINTS" id="PR00039">
    <property type="entry name" value="HTHLYSR"/>
</dbReference>
<evidence type="ECO:0000313" key="6">
    <source>
        <dbReference type="EMBL" id="NKQ52734.1"/>
    </source>
</evidence>
<evidence type="ECO:0000256" key="3">
    <source>
        <dbReference type="ARBA" id="ARBA00023125"/>
    </source>
</evidence>
<dbReference type="Gene3D" id="1.10.10.10">
    <property type="entry name" value="Winged helix-like DNA-binding domain superfamily/Winged helix DNA-binding domain"/>
    <property type="match status" value="1"/>
</dbReference>
<sequence length="304" mass="32006">MAGVDLRQLEYLVAVAEELSFTKASRRLRVVQSGVSTAIRALEREVGTPLFERDSRHVRLTAAGTAMLPHARAALAAARAAHDAARTVRGELHGSVTLGILLTTSGIDIPRVLGRFRRAHPHVRVRVQYSPGGSGGHVGSLLDGSLDLAFVAFPGRCPPGLSADLLAEEQLRLLCPDEHALTRAGEIDLAALADESFVDFPPGWGSRGVVDRAFEQAGLSRAVPLEVSDYATLTGLVGQGLGVAFVPESMTRSVSGVTALTVASPALRWRLSVATSATRSLSPAAAALLEEIRRCRGPVTTAGT</sequence>
<dbReference type="Proteomes" id="UP000715441">
    <property type="component" value="Unassembled WGS sequence"/>
</dbReference>
<keyword evidence="3" id="KW-0238">DNA-binding</keyword>
<dbReference type="PANTHER" id="PTHR30419:SF31">
    <property type="entry name" value="BLR3139 PROTEIN"/>
    <property type="match status" value="1"/>
</dbReference>
<name>A0ABX1J181_9PSEU</name>